<dbReference type="Proteomes" id="UP000004810">
    <property type="component" value="Unassembled WGS sequence"/>
</dbReference>
<dbReference type="EMBL" id="ADBV01014520">
    <property type="protein sequence ID" value="EJW73207.1"/>
    <property type="molecule type" value="Genomic_DNA"/>
</dbReference>
<gene>
    <name evidence="1" type="ORF">WUBG_15889</name>
</gene>
<dbReference type="InterPro" id="IPR046939">
    <property type="entry name" value="TPPII_C_sf"/>
</dbReference>
<evidence type="ECO:0000313" key="2">
    <source>
        <dbReference type="Proteomes" id="UP000004810"/>
    </source>
</evidence>
<accession>J9E8A1</accession>
<reference evidence="2" key="1">
    <citation type="submission" date="2012-08" db="EMBL/GenBank/DDBJ databases">
        <title>The Genome Sequence of Wuchereria bancrofti.</title>
        <authorList>
            <person name="Nutman T.B."/>
            <person name="Fink D.L."/>
            <person name="Russ C."/>
            <person name="Young S."/>
            <person name="Zeng Q."/>
            <person name="Koehrsen M."/>
            <person name="Alvarado L."/>
            <person name="Berlin A."/>
            <person name="Chapman S.B."/>
            <person name="Chen Z."/>
            <person name="Freedman E."/>
            <person name="Gellesch M."/>
            <person name="Goldberg J."/>
            <person name="Griggs A."/>
            <person name="Gujja S."/>
            <person name="Heilman E.R."/>
            <person name="Heiman D."/>
            <person name="Hepburn T."/>
            <person name="Howarth C."/>
            <person name="Jen D."/>
            <person name="Larson L."/>
            <person name="Lewis B."/>
            <person name="Mehta T."/>
            <person name="Park D."/>
            <person name="Pearson M."/>
            <person name="Roberts A."/>
            <person name="Saif S."/>
            <person name="Shea T."/>
            <person name="Shenoy N."/>
            <person name="Sisk P."/>
            <person name="Stolte C."/>
            <person name="Sykes S."/>
            <person name="Walk T."/>
            <person name="White J."/>
            <person name="Yandava C."/>
            <person name="Haas B."/>
            <person name="Henn M.R."/>
            <person name="Nusbaum C."/>
            <person name="Birren B."/>
        </authorList>
    </citation>
    <scope>NUCLEOTIDE SEQUENCE [LARGE SCALE GENOMIC DNA]</scope>
    <source>
        <strain evidence="2">NA</strain>
    </source>
</reference>
<name>J9E8A1_WUCBA</name>
<evidence type="ECO:0000313" key="1">
    <source>
        <dbReference type="EMBL" id="EJW73207.1"/>
    </source>
</evidence>
<dbReference type="AlphaFoldDB" id="J9E8A1"/>
<protein>
    <submittedName>
        <fullName evidence="1">Uncharacterized protein</fullName>
    </submittedName>
</protein>
<proteinExistence type="predicted"/>
<organism evidence="1 2">
    <name type="scientific">Wuchereria bancrofti</name>
    <dbReference type="NCBI Taxonomy" id="6293"/>
    <lineage>
        <taxon>Eukaryota</taxon>
        <taxon>Metazoa</taxon>
        <taxon>Ecdysozoa</taxon>
        <taxon>Nematoda</taxon>
        <taxon>Chromadorea</taxon>
        <taxon>Rhabditida</taxon>
        <taxon>Spirurina</taxon>
        <taxon>Spiruromorpha</taxon>
        <taxon>Filarioidea</taxon>
        <taxon>Onchocercidae</taxon>
        <taxon>Wuchereria</taxon>
    </lineage>
</organism>
<dbReference type="Gene3D" id="1.25.40.710">
    <property type="match status" value="1"/>
</dbReference>
<comment type="caution">
    <text evidence="1">The sequence shown here is derived from an EMBL/GenBank/DDBJ whole genome shotgun (WGS) entry which is preliminary data.</text>
</comment>
<sequence>MENRKNAIIDALVIKADALVDEHLAISTQEIPKSFRHGLNVDVGTKTEKTSQASVELTKRSSISDFQLIEDTKKKDTEDTGGAGDLLATLESDQITDTLPAAIETAESDQPGRTVKVTLKEVDTAYYEVLKWLEATDSKVFTYFLEVLYAT</sequence>